<keyword evidence="2" id="KW-1185">Reference proteome</keyword>
<evidence type="ECO:0000313" key="2">
    <source>
        <dbReference type="Proteomes" id="UP000191522"/>
    </source>
</evidence>
<name>A0A1V6PHK8_PENDC</name>
<proteinExistence type="predicted"/>
<comment type="caution">
    <text evidence="1">The sequence shown here is derived from an EMBL/GenBank/DDBJ whole genome shotgun (WGS) entry which is preliminary data.</text>
</comment>
<dbReference type="Proteomes" id="UP000191522">
    <property type="component" value="Unassembled WGS sequence"/>
</dbReference>
<dbReference type="EMBL" id="MDYL01000005">
    <property type="protein sequence ID" value="OQD76026.1"/>
    <property type="molecule type" value="Genomic_DNA"/>
</dbReference>
<organism evidence="1 2">
    <name type="scientific">Penicillium decumbens</name>
    <dbReference type="NCBI Taxonomy" id="69771"/>
    <lineage>
        <taxon>Eukaryota</taxon>
        <taxon>Fungi</taxon>
        <taxon>Dikarya</taxon>
        <taxon>Ascomycota</taxon>
        <taxon>Pezizomycotina</taxon>
        <taxon>Eurotiomycetes</taxon>
        <taxon>Eurotiomycetidae</taxon>
        <taxon>Eurotiales</taxon>
        <taxon>Aspergillaceae</taxon>
        <taxon>Penicillium</taxon>
    </lineage>
</organism>
<accession>A0A1V6PHK8</accession>
<dbReference type="OrthoDB" id="3796275at2759"/>
<evidence type="ECO:0000313" key="1">
    <source>
        <dbReference type="EMBL" id="OQD76026.1"/>
    </source>
</evidence>
<sequence length="223" mass="24823">MPKARTAKGYVLEPLPDLRRGPDSTKSNALHPIRFDGWLAPWDGFIPSVARTFENRTWGTQIIDYLPQMGPKPSLNEHVQVGDEPGVQSRFSDRVEQPLSIVASCEGMGFFFGDSKSFLSDYKKVPDFLIIKSPNTSIAVVGELKVPWVKHHKLGQNILLAERMGGSEDNLRICLGQIAQYMQDLGLKYGILTTYNETIFVRQRGSVTLRQAILHVALLGLAG</sequence>
<protein>
    <submittedName>
        <fullName evidence="1">Uncharacterized protein</fullName>
    </submittedName>
</protein>
<reference evidence="2" key="1">
    <citation type="journal article" date="2017" name="Nat. Microbiol.">
        <title>Global analysis of biosynthetic gene clusters reveals vast potential of secondary metabolite production in Penicillium species.</title>
        <authorList>
            <person name="Nielsen J.C."/>
            <person name="Grijseels S."/>
            <person name="Prigent S."/>
            <person name="Ji B."/>
            <person name="Dainat J."/>
            <person name="Nielsen K.F."/>
            <person name="Frisvad J.C."/>
            <person name="Workman M."/>
            <person name="Nielsen J."/>
        </authorList>
    </citation>
    <scope>NUCLEOTIDE SEQUENCE [LARGE SCALE GENOMIC DNA]</scope>
    <source>
        <strain evidence="2">IBT 11843</strain>
    </source>
</reference>
<gene>
    <name evidence="1" type="ORF">PENDEC_c005G05172</name>
</gene>
<dbReference type="AlphaFoldDB" id="A0A1V6PHK8"/>
<dbReference type="OMA" id="WQHEISS"/>